<proteinExistence type="predicted"/>
<reference evidence="2 3" key="1">
    <citation type="submission" date="2018-12" db="EMBL/GenBank/DDBJ databases">
        <title>The whole draft genome of Aquabacterium sp. SJQ9.</title>
        <authorList>
            <person name="Sun L."/>
            <person name="Gao X."/>
            <person name="Chen W."/>
            <person name="Huang K."/>
        </authorList>
    </citation>
    <scope>NUCLEOTIDE SEQUENCE [LARGE SCALE GENOMIC DNA]</scope>
    <source>
        <strain evidence="2 3">SJQ9</strain>
    </source>
</reference>
<sequence length="545" mass="61737">MHEIICPHCKKAFKIDEAGYADIQKQVRDSEFDKLREDLEKKLHERLQLAEQEKRNAIALEQARMAGELTSSAANKDAEIQDLKNQLEATALASQLAVTQALSGLEKERDGLLNQLTQAQQEQQSAELLAAARLQAELEKTAAAKDAEIQRLKAQLDGEAVVRQLAVNDAVSDAQKQRDDLAQQLRQTQLEQKAQAELAQARLESELQKNAASKELALQTLKSQLDATSVSHQLAITEAVGKVQQERDKFKNQLDRAALEKELAEKSLKDKYETQLKDRDEAIERLRDMKAKLSTKMVGETLEQHCEIEFNRIRASAFPRAYFEKDNNASSGSKGDFIFRESDDARTEIVSIMFEMKNENDQTATKKKNEDFFKELDKDRTDKGCEYAVLVSLLEPENELYNSGIVDVSHRYPKMYVVRPQFFIPMTTLLRNAAMNSLHYKSELALVKAQNVDITRFETQLEDFKTSFGRNWRLASEGFEEAVKRIDEAIKDLEKTKDALYKSANNLRLANDKAEDLTVKKLTRGNPTMAAKFAELKTEGPAESD</sequence>
<keyword evidence="3" id="KW-1185">Reference proteome</keyword>
<dbReference type="RefSeq" id="WP_125245315.1">
    <property type="nucleotide sequence ID" value="NZ_RSED01000027.1"/>
</dbReference>
<feature type="coiled-coil region" evidence="1">
    <location>
        <begin position="476"/>
        <end position="510"/>
    </location>
</feature>
<gene>
    <name evidence="2" type="ORF">EIP75_21810</name>
</gene>
<name>A0A426V2H2_9BURK</name>
<comment type="caution">
    <text evidence="2">The sequence shown here is derived from an EMBL/GenBank/DDBJ whole genome shotgun (WGS) entry which is preliminary data.</text>
</comment>
<dbReference type="Proteomes" id="UP000269265">
    <property type="component" value="Unassembled WGS sequence"/>
</dbReference>
<evidence type="ECO:0000256" key="1">
    <source>
        <dbReference type="SAM" id="Coils"/>
    </source>
</evidence>
<keyword evidence="1" id="KW-0175">Coiled coil</keyword>
<organism evidence="2 3">
    <name type="scientific">Aquabacterium soli</name>
    <dbReference type="NCBI Taxonomy" id="2493092"/>
    <lineage>
        <taxon>Bacteria</taxon>
        <taxon>Pseudomonadati</taxon>
        <taxon>Pseudomonadota</taxon>
        <taxon>Betaproteobacteria</taxon>
        <taxon>Burkholderiales</taxon>
        <taxon>Aquabacterium</taxon>
    </lineage>
</organism>
<feature type="coiled-coil region" evidence="1">
    <location>
        <begin position="32"/>
        <end position="292"/>
    </location>
</feature>
<dbReference type="Pfam" id="PF09903">
    <property type="entry name" value="DUF2130"/>
    <property type="match status" value="1"/>
</dbReference>
<protein>
    <submittedName>
        <fullName evidence="2">DUF2130 domain-containing protein</fullName>
    </submittedName>
</protein>
<accession>A0A426V2H2</accession>
<dbReference type="EMBL" id="RSED01000027">
    <property type="protein sequence ID" value="RRS01109.1"/>
    <property type="molecule type" value="Genomic_DNA"/>
</dbReference>
<dbReference type="OrthoDB" id="3224137at2"/>
<evidence type="ECO:0000313" key="3">
    <source>
        <dbReference type="Proteomes" id="UP000269265"/>
    </source>
</evidence>
<dbReference type="AlphaFoldDB" id="A0A426V2H2"/>
<evidence type="ECO:0000313" key="2">
    <source>
        <dbReference type="EMBL" id="RRS01109.1"/>
    </source>
</evidence>
<dbReference type="InterPro" id="IPR019219">
    <property type="entry name" value="DUF2130"/>
</dbReference>